<evidence type="ECO:0000256" key="5">
    <source>
        <dbReference type="ARBA" id="ARBA00022490"/>
    </source>
</evidence>
<dbReference type="InterPro" id="IPR004327">
    <property type="entry name" value="Phstyr_phstse_ac"/>
</dbReference>
<dbReference type="GO" id="GO:0005634">
    <property type="term" value="C:nucleus"/>
    <property type="evidence" value="ECO:0007669"/>
    <property type="project" value="UniProtKB-SubCell"/>
</dbReference>
<dbReference type="SUPFAM" id="SSF140984">
    <property type="entry name" value="PTPA-like"/>
    <property type="match status" value="1"/>
</dbReference>
<keyword evidence="5 9" id="KW-0963">Cytoplasm</keyword>
<feature type="compositionally biased region" description="Low complexity" evidence="10">
    <location>
        <begin position="457"/>
        <end position="467"/>
    </location>
</feature>
<evidence type="ECO:0000256" key="9">
    <source>
        <dbReference type="RuleBase" id="RU361210"/>
    </source>
</evidence>
<evidence type="ECO:0000256" key="10">
    <source>
        <dbReference type="SAM" id="MobiDB-lite"/>
    </source>
</evidence>
<dbReference type="InterPro" id="IPR037218">
    <property type="entry name" value="PTPA_sf"/>
</dbReference>
<evidence type="ECO:0000256" key="6">
    <source>
        <dbReference type="ARBA" id="ARBA00023110"/>
    </source>
</evidence>
<dbReference type="PANTHER" id="PTHR10012:SF3">
    <property type="entry name" value="SERINE_THREONINE-PROTEIN PHOSPHATASE 2A ACTIVATOR 1"/>
    <property type="match status" value="1"/>
</dbReference>
<dbReference type="GO" id="GO:0003755">
    <property type="term" value="F:peptidyl-prolyl cis-trans isomerase activity"/>
    <property type="evidence" value="ECO:0007669"/>
    <property type="project" value="UniProtKB-KW"/>
</dbReference>
<gene>
    <name evidence="11" type="ORF">DAPK24_039110</name>
</gene>
<name>A0AAV5R9R7_PICKL</name>
<evidence type="ECO:0000256" key="2">
    <source>
        <dbReference type="ARBA" id="ARBA00004123"/>
    </source>
</evidence>
<reference evidence="11 12" key="1">
    <citation type="journal article" date="2023" name="Elife">
        <title>Identification of key yeast species and microbe-microbe interactions impacting larval growth of Drosophila in the wild.</title>
        <authorList>
            <person name="Mure A."/>
            <person name="Sugiura Y."/>
            <person name="Maeda R."/>
            <person name="Honda K."/>
            <person name="Sakurai N."/>
            <person name="Takahashi Y."/>
            <person name="Watada M."/>
            <person name="Katoh T."/>
            <person name="Gotoh A."/>
            <person name="Gotoh Y."/>
            <person name="Taniguchi I."/>
            <person name="Nakamura K."/>
            <person name="Hayashi T."/>
            <person name="Katayama T."/>
            <person name="Uemura T."/>
            <person name="Hattori Y."/>
        </authorList>
    </citation>
    <scope>NUCLEOTIDE SEQUENCE [LARGE SCALE GENOMIC DNA]</scope>
    <source>
        <strain evidence="11 12">PK-24</strain>
    </source>
</reference>
<evidence type="ECO:0000256" key="7">
    <source>
        <dbReference type="ARBA" id="ARBA00023235"/>
    </source>
</evidence>
<comment type="subcellular location">
    <subcellularLocation>
        <location evidence="3 9">Cytoplasm</location>
    </subcellularLocation>
    <subcellularLocation>
        <location evidence="2">Nucleus</location>
    </subcellularLocation>
</comment>
<comment type="function">
    <text evidence="9">PPIases accelerate the folding of proteins. It catalyzes the cis-trans isomerization of proline imidic peptide bonds in oligopeptides.</text>
</comment>
<evidence type="ECO:0000313" key="12">
    <source>
        <dbReference type="Proteomes" id="UP001378960"/>
    </source>
</evidence>
<dbReference type="InterPro" id="IPR043170">
    <property type="entry name" value="PTPA_C_lid"/>
</dbReference>
<proteinExistence type="inferred from homology"/>
<comment type="caution">
    <text evidence="11">The sequence shown here is derived from an EMBL/GenBank/DDBJ whole genome shotgun (WGS) entry which is preliminary data.</text>
</comment>
<dbReference type="GO" id="GO:0005737">
    <property type="term" value="C:cytoplasm"/>
    <property type="evidence" value="ECO:0007669"/>
    <property type="project" value="UniProtKB-SubCell"/>
</dbReference>
<dbReference type="Proteomes" id="UP001378960">
    <property type="component" value="Unassembled WGS sequence"/>
</dbReference>
<evidence type="ECO:0000256" key="8">
    <source>
        <dbReference type="ARBA" id="ARBA00023242"/>
    </source>
</evidence>
<keyword evidence="12" id="KW-1185">Reference proteome</keyword>
<dbReference type="GO" id="GO:0007052">
    <property type="term" value="P:mitotic spindle organization"/>
    <property type="evidence" value="ECO:0007669"/>
    <property type="project" value="TreeGrafter"/>
</dbReference>
<dbReference type="PIRSF" id="PIRSF016325">
    <property type="entry name" value="Phstyr_phstse_ac"/>
    <property type="match status" value="1"/>
</dbReference>
<keyword evidence="6 9" id="KW-0697">Rotamase</keyword>
<dbReference type="EC" id="5.2.1.8" evidence="9"/>
<evidence type="ECO:0000256" key="3">
    <source>
        <dbReference type="ARBA" id="ARBA00004496"/>
    </source>
</evidence>
<dbReference type="Pfam" id="PF03095">
    <property type="entry name" value="PTPA"/>
    <property type="match status" value="1"/>
</dbReference>
<evidence type="ECO:0000313" key="11">
    <source>
        <dbReference type="EMBL" id="GMM47336.1"/>
    </source>
</evidence>
<comment type="similarity">
    <text evidence="4 9">Belongs to the PTPA-type PPIase family.</text>
</comment>
<keyword evidence="7 9" id="KW-0413">Isomerase</keyword>
<sequence length="480" mass="55502">MTEDNTYNIPLFQITDKSLLEQWKSPEKRIFSSIDIPSFKKSKAIENINGIITLICSNISLKNVPKGALDDKLVYFEKNSFEKPTEISGRKKPPVFDSDNDGDDKDIKEEYSPITVSILNILNEFQMLKDDTPPFAGPRRYGNLACRNWHDKITDKIDDILNNELKCYFYNDNDTDIDVIKENFEGFKKEIKYYLLGSFGSRERLDYGTGHELSFIAFLGCFIMINLINRHEFNGNEWLIILSKYYDFVKSLILTYTLEPAGSHGVWGLDDHFHLIYVFGACQLIDFNKLGNDEKIIDPRDNYSVLNFRMNLSPSSILNTETLREQRTKNLYYNAISFIRMVKKGPFKEHSPILFDVASTKNWEKVVKGMLKMYYGEVLSKFPVVQHFYFGGVFYPWIDCQNNSILPSSEGENLKDDNMMLKKSNSGSYSNRYQNEVNSTMSGSFSKRETDLNKLIGNRSNRGGNNDRFTEVTTKAPWSR</sequence>
<dbReference type="PANTHER" id="PTHR10012">
    <property type="entry name" value="SERINE/THREONINE-PROTEIN PHOSPHATASE 2A REGULATORY SUBUNIT B"/>
    <property type="match status" value="1"/>
</dbReference>
<protein>
    <recommendedName>
        <fullName evidence="9">Serine/threonine-protein phosphatase 2A activator</fullName>
        <ecNumber evidence="9">5.2.1.8</ecNumber>
    </recommendedName>
    <alternativeName>
        <fullName evidence="9">Phosphotyrosyl phosphatase activator</fullName>
    </alternativeName>
</protein>
<dbReference type="AlphaFoldDB" id="A0AAV5R9R7"/>
<dbReference type="GO" id="GO:0000159">
    <property type="term" value="C:protein phosphatase type 2A complex"/>
    <property type="evidence" value="ECO:0007669"/>
    <property type="project" value="TreeGrafter"/>
</dbReference>
<feature type="region of interest" description="Disordered" evidence="10">
    <location>
        <begin position="84"/>
        <end position="104"/>
    </location>
</feature>
<dbReference type="CDD" id="cd04087">
    <property type="entry name" value="PTPA"/>
    <property type="match status" value="1"/>
</dbReference>
<accession>A0AAV5R9R7</accession>
<dbReference type="EMBL" id="BTGB01000005">
    <property type="protein sequence ID" value="GMM47336.1"/>
    <property type="molecule type" value="Genomic_DNA"/>
</dbReference>
<keyword evidence="8" id="KW-0539">Nucleus</keyword>
<dbReference type="Gene3D" id="1.20.120.1150">
    <property type="match status" value="1"/>
</dbReference>
<feature type="region of interest" description="Disordered" evidence="10">
    <location>
        <begin position="455"/>
        <end position="480"/>
    </location>
</feature>
<organism evidence="11 12">
    <name type="scientific">Pichia kluyveri</name>
    <name type="common">Yeast</name>
    <dbReference type="NCBI Taxonomy" id="36015"/>
    <lineage>
        <taxon>Eukaryota</taxon>
        <taxon>Fungi</taxon>
        <taxon>Dikarya</taxon>
        <taxon>Ascomycota</taxon>
        <taxon>Saccharomycotina</taxon>
        <taxon>Pichiomycetes</taxon>
        <taxon>Pichiales</taxon>
        <taxon>Pichiaceae</taxon>
        <taxon>Pichia</taxon>
    </lineage>
</organism>
<comment type="catalytic activity">
    <reaction evidence="1 9">
        <text>[protein]-peptidylproline (omega=180) = [protein]-peptidylproline (omega=0)</text>
        <dbReference type="Rhea" id="RHEA:16237"/>
        <dbReference type="Rhea" id="RHEA-COMP:10747"/>
        <dbReference type="Rhea" id="RHEA-COMP:10748"/>
        <dbReference type="ChEBI" id="CHEBI:83833"/>
        <dbReference type="ChEBI" id="CHEBI:83834"/>
        <dbReference type="EC" id="5.2.1.8"/>
    </reaction>
</comment>
<dbReference type="GO" id="GO:0008160">
    <property type="term" value="F:protein tyrosine phosphatase activator activity"/>
    <property type="evidence" value="ECO:0007669"/>
    <property type="project" value="TreeGrafter"/>
</dbReference>
<evidence type="ECO:0000256" key="1">
    <source>
        <dbReference type="ARBA" id="ARBA00000971"/>
    </source>
</evidence>
<evidence type="ECO:0000256" key="4">
    <source>
        <dbReference type="ARBA" id="ARBA00011019"/>
    </source>
</evidence>